<keyword evidence="2" id="KW-1185">Reference proteome</keyword>
<name>A0ACC2NQ62_9HYME</name>
<dbReference type="EMBL" id="CM056743">
    <property type="protein sequence ID" value="KAJ8673247.1"/>
    <property type="molecule type" value="Genomic_DNA"/>
</dbReference>
<dbReference type="Proteomes" id="UP001239111">
    <property type="component" value="Chromosome 3"/>
</dbReference>
<organism evidence="1 2">
    <name type="scientific">Eretmocerus hayati</name>
    <dbReference type="NCBI Taxonomy" id="131215"/>
    <lineage>
        <taxon>Eukaryota</taxon>
        <taxon>Metazoa</taxon>
        <taxon>Ecdysozoa</taxon>
        <taxon>Arthropoda</taxon>
        <taxon>Hexapoda</taxon>
        <taxon>Insecta</taxon>
        <taxon>Pterygota</taxon>
        <taxon>Neoptera</taxon>
        <taxon>Endopterygota</taxon>
        <taxon>Hymenoptera</taxon>
        <taxon>Apocrita</taxon>
        <taxon>Proctotrupomorpha</taxon>
        <taxon>Chalcidoidea</taxon>
        <taxon>Aphelinidae</taxon>
        <taxon>Aphelininae</taxon>
        <taxon>Eretmocerus</taxon>
    </lineage>
</organism>
<accession>A0ACC2NQ62</accession>
<proteinExistence type="predicted"/>
<evidence type="ECO:0000313" key="2">
    <source>
        <dbReference type="Proteomes" id="UP001239111"/>
    </source>
</evidence>
<evidence type="ECO:0000313" key="1">
    <source>
        <dbReference type="EMBL" id="KAJ8673247.1"/>
    </source>
</evidence>
<protein>
    <submittedName>
        <fullName evidence="1">Uncharacterized protein</fullName>
    </submittedName>
</protein>
<sequence length="1209" mass="137159">MNRIKKAKAVVRERVARFRSSRRDAANERKLLEQAENIQNNRGVNADQDFETISAEFVENFEVDPVEAAVGPVEISVKCDVGCEILSPELSSAVTPMEVDSPDIYSKFKADLKKWIIESTIARIWVDPLLKLLQPVVPWLPSSHKTFLKSNIVFNIQKNSDGSLFVNFGLEEGLKRCINIHLHGDGEVLPLQLFLDGMSPYNSSNIQLWPLMGRIYHDPDIYPPFPIACHCGPGKPKDIDAYFGQFIGEYNQLHKTGFMVGNRFLKIKIMCLVGDKPARSEALRIKGHTSKHACERCDIVAIRYKNRQVFPLLKNCKPRTDKSFRLLEDPQHHHIELSPLTKIQPPMDLVYQVILEFMHGDCIGNMSRLLDLWTDPSLKYLTKAQIMQLSQRLSLLQFCIPAEFQRCTRSLDVLSKWKATEYRLFLLYVGAIVLKGILPEHLYKHFLLFSVGCRILCTPGVCLKYTGHARTYLVAFVELSKKYYGLESQTFNMHCTAHLPDDVENMQCDLSHYTAFPFENYLQFLNKKIKSGFSPLAQLCNRVAEEWSIEPKPAEPPKLIEILKPSKISENSDTAVDKVKFKYVTLTKKSPNNTVMLKSGKILMIKEMKLPGSEKDPAKIQVTGEILETVGDVYHYPTLSSQMNIHKVQRTKNKITCELHDVELKFMNANLKDIEKDADNFHVIPILHMICVTTTDCTSVPLRVLELDSELEPDEKFIIAPVPWIEIDDKEKVLVAKYLFPPRDPDDEDLFKGIFDSRVVAPAIWPSFRILKSHHETVCLKTAQRKLKDVILKAAELKQKELTLKSISKTSLDLEDISSLTDHPTLFSKESMIGTEISGNFLQAIENNNQQSHNVSPSKTKPSGTENEPKKRKLRARQILNSVTEKKSSASKKPKKSQAVDKPKPILRRRNQQVISKNTSESISKVDSTDNTPSIERSAASDSPTDHQEIEDATDMIQQHEDPPSEAVISSEHSIHEEVIHDPSSHYPPAGDGSTGPSRVYAEVTPIQMPDLATKQDFQDFKEWSSQRYNSIAQQIAGNNSAIKELKNAVLGKALQGDNQEIILSDTFKTKHGLSIPFQTQDEFEMLEENIEKILVLRQDLQKYFNSVISSASDGKESIRGILKTFFKKSALFGNYVALQGTHKKKAFIDTQFGRILYDCFRTKVDLSTTILRKSFSDCILGIKDWEGGRAERTRKSNNDEELAEKSEL</sequence>
<reference evidence="1" key="1">
    <citation type="submission" date="2023-04" db="EMBL/GenBank/DDBJ databases">
        <title>A chromosome-level genome assembly of the parasitoid wasp Eretmocerus hayati.</title>
        <authorList>
            <person name="Zhong Y."/>
            <person name="Liu S."/>
            <person name="Liu Y."/>
        </authorList>
    </citation>
    <scope>NUCLEOTIDE SEQUENCE</scope>
    <source>
        <strain evidence="1">ZJU_SS_LIU_2023</strain>
    </source>
</reference>
<gene>
    <name evidence="1" type="ORF">QAD02_004509</name>
</gene>
<comment type="caution">
    <text evidence="1">The sequence shown here is derived from an EMBL/GenBank/DDBJ whole genome shotgun (WGS) entry which is preliminary data.</text>
</comment>